<sequence length="144" mass="16273">SEEMMPPNKTLMSRLKSAINSSIRPGHCEQIANASNESKEIWKIINAEVKEPKRVNVNSNLSTHTLCDHFANVSMRYKPENPDQNESPQSYAKKTATSDYNSMMLTDTTAIEIMTLVHGMKEKNSVDIYDFSVTLLKKIIHLSV</sequence>
<evidence type="ECO:0000256" key="1">
    <source>
        <dbReference type="SAM" id="MobiDB-lite"/>
    </source>
</evidence>
<feature type="non-terminal residue" evidence="2">
    <location>
        <position position="1"/>
    </location>
</feature>
<comment type="caution">
    <text evidence="2">The sequence shown here is derived from an EMBL/GenBank/DDBJ whole genome shotgun (WGS) entry which is preliminary data.</text>
</comment>
<name>A0ABD2NII5_9CUCU</name>
<evidence type="ECO:0000313" key="2">
    <source>
        <dbReference type="EMBL" id="KAL3278165.1"/>
    </source>
</evidence>
<protein>
    <submittedName>
        <fullName evidence="2">Uncharacterized protein</fullName>
    </submittedName>
</protein>
<organism evidence="2 3">
    <name type="scientific">Cryptolaemus montrouzieri</name>
    <dbReference type="NCBI Taxonomy" id="559131"/>
    <lineage>
        <taxon>Eukaryota</taxon>
        <taxon>Metazoa</taxon>
        <taxon>Ecdysozoa</taxon>
        <taxon>Arthropoda</taxon>
        <taxon>Hexapoda</taxon>
        <taxon>Insecta</taxon>
        <taxon>Pterygota</taxon>
        <taxon>Neoptera</taxon>
        <taxon>Endopterygota</taxon>
        <taxon>Coleoptera</taxon>
        <taxon>Polyphaga</taxon>
        <taxon>Cucujiformia</taxon>
        <taxon>Coccinelloidea</taxon>
        <taxon>Coccinellidae</taxon>
        <taxon>Scymninae</taxon>
        <taxon>Scymnini</taxon>
        <taxon>Cryptolaemus</taxon>
    </lineage>
</organism>
<dbReference type="Proteomes" id="UP001516400">
    <property type="component" value="Unassembled WGS sequence"/>
</dbReference>
<accession>A0ABD2NII5</accession>
<proteinExistence type="predicted"/>
<feature type="region of interest" description="Disordered" evidence="1">
    <location>
        <begin position="74"/>
        <end position="95"/>
    </location>
</feature>
<dbReference type="AlphaFoldDB" id="A0ABD2NII5"/>
<feature type="compositionally biased region" description="Polar residues" evidence="1">
    <location>
        <begin position="82"/>
        <end position="95"/>
    </location>
</feature>
<reference evidence="2 3" key="1">
    <citation type="journal article" date="2021" name="BMC Biol.">
        <title>Horizontally acquired antibacterial genes associated with adaptive radiation of ladybird beetles.</title>
        <authorList>
            <person name="Li H.S."/>
            <person name="Tang X.F."/>
            <person name="Huang Y.H."/>
            <person name="Xu Z.Y."/>
            <person name="Chen M.L."/>
            <person name="Du X.Y."/>
            <person name="Qiu B.Y."/>
            <person name="Chen P.T."/>
            <person name="Zhang W."/>
            <person name="Slipinski A."/>
            <person name="Escalona H.E."/>
            <person name="Waterhouse R.M."/>
            <person name="Zwick A."/>
            <person name="Pang H."/>
        </authorList>
    </citation>
    <scope>NUCLEOTIDE SEQUENCE [LARGE SCALE GENOMIC DNA]</scope>
    <source>
        <strain evidence="2">SYSU2018</strain>
    </source>
</reference>
<dbReference type="EMBL" id="JABFTP020000103">
    <property type="protein sequence ID" value="KAL3278165.1"/>
    <property type="molecule type" value="Genomic_DNA"/>
</dbReference>
<gene>
    <name evidence="2" type="ORF">HHI36_013507</name>
</gene>
<keyword evidence="3" id="KW-1185">Reference proteome</keyword>
<evidence type="ECO:0000313" key="3">
    <source>
        <dbReference type="Proteomes" id="UP001516400"/>
    </source>
</evidence>